<dbReference type="KEGG" id="ehx:EMIHUDRAFT_374281"/>
<dbReference type="EnsemblProtists" id="EOD11996">
    <property type="protein sequence ID" value="EOD11996"/>
    <property type="gene ID" value="EMIHUDRAFT_374281"/>
</dbReference>
<accession>A0A0D3IL61</accession>
<organism evidence="1 2">
    <name type="scientific">Emiliania huxleyi (strain CCMP1516)</name>
    <dbReference type="NCBI Taxonomy" id="280463"/>
    <lineage>
        <taxon>Eukaryota</taxon>
        <taxon>Haptista</taxon>
        <taxon>Haptophyta</taxon>
        <taxon>Prymnesiophyceae</taxon>
        <taxon>Isochrysidales</taxon>
        <taxon>Noelaerhabdaceae</taxon>
        <taxon>Emiliania</taxon>
    </lineage>
</organism>
<dbReference type="AlphaFoldDB" id="A0A0D3IL61"/>
<dbReference type="HOGENOM" id="CLU_2710037_0_0_1"/>
<dbReference type="PaxDb" id="2903-EOD11996"/>
<sequence length="73" mass="7536">MVGGRRFACGGPKLASSLATCPTRVSAGSTYSRRAKELSAVFPAPSSHSPLALLCTSFSAVRARAKLASPNVR</sequence>
<evidence type="ECO:0000313" key="2">
    <source>
        <dbReference type="Proteomes" id="UP000013827"/>
    </source>
</evidence>
<reference evidence="1" key="2">
    <citation type="submission" date="2024-10" db="UniProtKB">
        <authorList>
            <consortium name="EnsemblProtists"/>
        </authorList>
    </citation>
    <scope>IDENTIFICATION</scope>
</reference>
<dbReference type="RefSeq" id="XP_005764425.1">
    <property type="nucleotide sequence ID" value="XM_005764368.1"/>
</dbReference>
<evidence type="ECO:0000313" key="1">
    <source>
        <dbReference type="EnsemblProtists" id="EOD11996"/>
    </source>
</evidence>
<dbReference type="Proteomes" id="UP000013827">
    <property type="component" value="Unassembled WGS sequence"/>
</dbReference>
<proteinExistence type="predicted"/>
<reference evidence="2" key="1">
    <citation type="journal article" date="2013" name="Nature">
        <title>Pan genome of the phytoplankton Emiliania underpins its global distribution.</title>
        <authorList>
            <person name="Read B.A."/>
            <person name="Kegel J."/>
            <person name="Klute M.J."/>
            <person name="Kuo A."/>
            <person name="Lefebvre S.C."/>
            <person name="Maumus F."/>
            <person name="Mayer C."/>
            <person name="Miller J."/>
            <person name="Monier A."/>
            <person name="Salamov A."/>
            <person name="Young J."/>
            <person name="Aguilar M."/>
            <person name="Claverie J.M."/>
            <person name="Frickenhaus S."/>
            <person name="Gonzalez K."/>
            <person name="Herman E.K."/>
            <person name="Lin Y.C."/>
            <person name="Napier J."/>
            <person name="Ogata H."/>
            <person name="Sarno A.F."/>
            <person name="Shmutz J."/>
            <person name="Schroeder D."/>
            <person name="de Vargas C."/>
            <person name="Verret F."/>
            <person name="von Dassow P."/>
            <person name="Valentin K."/>
            <person name="Van de Peer Y."/>
            <person name="Wheeler G."/>
            <person name="Dacks J.B."/>
            <person name="Delwiche C.F."/>
            <person name="Dyhrman S.T."/>
            <person name="Glockner G."/>
            <person name="John U."/>
            <person name="Richards T."/>
            <person name="Worden A.Z."/>
            <person name="Zhang X."/>
            <person name="Grigoriev I.V."/>
            <person name="Allen A.E."/>
            <person name="Bidle K."/>
            <person name="Borodovsky M."/>
            <person name="Bowler C."/>
            <person name="Brownlee C."/>
            <person name="Cock J.M."/>
            <person name="Elias M."/>
            <person name="Gladyshev V.N."/>
            <person name="Groth M."/>
            <person name="Guda C."/>
            <person name="Hadaegh A."/>
            <person name="Iglesias-Rodriguez M.D."/>
            <person name="Jenkins J."/>
            <person name="Jones B.M."/>
            <person name="Lawson T."/>
            <person name="Leese F."/>
            <person name="Lindquist E."/>
            <person name="Lobanov A."/>
            <person name="Lomsadze A."/>
            <person name="Malik S.B."/>
            <person name="Marsh M.E."/>
            <person name="Mackinder L."/>
            <person name="Mock T."/>
            <person name="Mueller-Roeber B."/>
            <person name="Pagarete A."/>
            <person name="Parker M."/>
            <person name="Probert I."/>
            <person name="Quesneville H."/>
            <person name="Raines C."/>
            <person name="Rensing S.A."/>
            <person name="Riano-Pachon D.M."/>
            <person name="Richier S."/>
            <person name="Rokitta S."/>
            <person name="Shiraiwa Y."/>
            <person name="Soanes D.M."/>
            <person name="van der Giezen M."/>
            <person name="Wahlund T.M."/>
            <person name="Williams B."/>
            <person name="Wilson W."/>
            <person name="Wolfe G."/>
            <person name="Wurch L.L."/>
        </authorList>
    </citation>
    <scope>NUCLEOTIDE SEQUENCE</scope>
</reference>
<keyword evidence="2" id="KW-1185">Reference proteome</keyword>
<protein>
    <submittedName>
        <fullName evidence="1">Uncharacterized protein</fullName>
    </submittedName>
</protein>
<name>A0A0D3IL61_EMIH1</name>
<dbReference type="GeneID" id="17258147"/>